<feature type="region of interest" description="Disordered" evidence="1">
    <location>
        <begin position="26"/>
        <end position="71"/>
    </location>
</feature>
<name>A0A3E0K1H4_9BACI</name>
<dbReference type="EMBL" id="QEWE01000023">
    <property type="protein sequence ID" value="REJ26867.1"/>
    <property type="molecule type" value="Genomic_DNA"/>
</dbReference>
<dbReference type="Proteomes" id="UP000257014">
    <property type="component" value="Unassembled WGS sequence"/>
</dbReference>
<comment type="caution">
    <text evidence="2">The sequence shown here is derived from an EMBL/GenBank/DDBJ whole genome shotgun (WGS) entry which is preliminary data.</text>
</comment>
<evidence type="ECO:0000256" key="1">
    <source>
        <dbReference type="SAM" id="MobiDB-lite"/>
    </source>
</evidence>
<reference evidence="2 3" key="1">
    <citation type="submission" date="2018-03" db="EMBL/GenBank/DDBJ databases">
        <authorList>
            <person name="Keele B.F."/>
        </authorList>
    </citation>
    <scope>NUCLEOTIDE SEQUENCE [LARGE SCALE GENOMIC DNA]</scope>
    <source>
        <strain evidence="2">ZCTH4_d</strain>
    </source>
</reference>
<gene>
    <name evidence="2" type="ORF">C6P37_12400</name>
</gene>
<sequence>MPDSFVVWKAGAFAAVFLRGKSFRLKGGGKTAETEWEDGSAPDAKGNDRDVRLRQGAARRTGRPVFSGRTV</sequence>
<evidence type="ECO:0000313" key="3">
    <source>
        <dbReference type="Proteomes" id="UP000257014"/>
    </source>
</evidence>
<dbReference type="AlphaFoldDB" id="A0A3E0K1H4"/>
<proteinExistence type="predicted"/>
<evidence type="ECO:0000313" key="2">
    <source>
        <dbReference type="EMBL" id="REJ26867.1"/>
    </source>
</evidence>
<accession>A0A3E0K1H4</accession>
<protein>
    <submittedName>
        <fullName evidence="2">Uncharacterized protein</fullName>
    </submittedName>
</protein>
<organism evidence="2 3">
    <name type="scientific">Caldibacillus debilis</name>
    <dbReference type="NCBI Taxonomy" id="301148"/>
    <lineage>
        <taxon>Bacteria</taxon>
        <taxon>Bacillati</taxon>
        <taxon>Bacillota</taxon>
        <taxon>Bacilli</taxon>
        <taxon>Bacillales</taxon>
        <taxon>Bacillaceae</taxon>
        <taxon>Caldibacillus</taxon>
    </lineage>
</organism>